<dbReference type="AlphaFoldDB" id="A0A4Q1KJP7"/>
<keyword evidence="3" id="KW-1185">Reference proteome</keyword>
<name>A0A4Q1KJP7_9SPHN</name>
<evidence type="ECO:0000313" key="2">
    <source>
        <dbReference type="EMBL" id="RXR29917.1"/>
    </source>
</evidence>
<dbReference type="Gene3D" id="3.90.550.10">
    <property type="entry name" value="Spore Coat Polysaccharide Biosynthesis Protein SpsA, Chain A"/>
    <property type="match status" value="1"/>
</dbReference>
<comment type="caution">
    <text evidence="2">The sequence shown here is derived from an EMBL/GenBank/DDBJ whole genome shotgun (WGS) entry which is preliminary data.</text>
</comment>
<proteinExistence type="predicted"/>
<dbReference type="InterPro" id="IPR001173">
    <property type="entry name" value="Glyco_trans_2-like"/>
</dbReference>
<gene>
    <name evidence="2" type="ORF">EQG66_05100</name>
</gene>
<sequence length="307" mass="33279">MPPASPVKPAAAPAHALRLAVVVASLGRPDTLAELVHALRQQSQPPEQIILSVTSEADLPPRSAIGEGVTILIGPKGSCAQRNLGIAHVPEDCDIVLFCDDDYVPSRYMAERVRAFFAANADVAGASGRLLADGIHGPGISASLAECIVSAYDGGPAPELAPRKDRYGLYGCNMAFRRQAIGPIRFDERLPLYGWQEDIDFSAQIARHGRIVSTHAFAGVHRGVKAGRSSGVRVGYSQVVNPVYLSRKGTMRKKYATRIILRNVAANLCRIVRPEPWVDRWGRVRGNWIGLADLARGRITPERIVQL</sequence>
<protein>
    <submittedName>
        <fullName evidence="2">Glycosyltransferase</fullName>
    </submittedName>
</protein>
<accession>A0A4Q1KJP7</accession>
<evidence type="ECO:0000313" key="3">
    <source>
        <dbReference type="Proteomes" id="UP000290958"/>
    </source>
</evidence>
<keyword evidence="2" id="KW-0808">Transferase</keyword>
<dbReference type="Proteomes" id="UP000290958">
    <property type="component" value="Unassembled WGS sequence"/>
</dbReference>
<dbReference type="InterPro" id="IPR029044">
    <property type="entry name" value="Nucleotide-diphossugar_trans"/>
</dbReference>
<dbReference type="CDD" id="cd00761">
    <property type="entry name" value="Glyco_tranf_GTA_type"/>
    <property type="match status" value="1"/>
</dbReference>
<dbReference type="SUPFAM" id="SSF53448">
    <property type="entry name" value="Nucleotide-diphospho-sugar transferases"/>
    <property type="match status" value="1"/>
</dbReference>
<feature type="domain" description="Glycosyltransferase 2-like" evidence="1">
    <location>
        <begin position="21"/>
        <end position="127"/>
    </location>
</feature>
<dbReference type="EMBL" id="SBKP01000003">
    <property type="protein sequence ID" value="RXR29917.1"/>
    <property type="molecule type" value="Genomic_DNA"/>
</dbReference>
<dbReference type="RefSeq" id="WP_129403454.1">
    <property type="nucleotide sequence ID" value="NZ_SBKP01000003.1"/>
</dbReference>
<organism evidence="2 3">
    <name type="scientific">Sphingobium fluviale</name>
    <dbReference type="NCBI Taxonomy" id="2506423"/>
    <lineage>
        <taxon>Bacteria</taxon>
        <taxon>Pseudomonadati</taxon>
        <taxon>Pseudomonadota</taxon>
        <taxon>Alphaproteobacteria</taxon>
        <taxon>Sphingomonadales</taxon>
        <taxon>Sphingomonadaceae</taxon>
        <taxon>Sphingobium</taxon>
    </lineage>
</organism>
<dbReference type="GO" id="GO:0016740">
    <property type="term" value="F:transferase activity"/>
    <property type="evidence" value="ECO:0007669"/>
    <property type="project" value="UniProtKB-KW"/>
</dbReference>
<dbReference type="Pfam" id="PF00535">
    <property type="entry name" value="Glycos_transf_2"/>
    <property type="match status" value="1"/>
</dbReference>
<dbReference type="OrthoDB" id="8404680at2"/>
<reference evidence="3" key="1">
    <citation type="submission" date="2019-01" db="EMBL/GenBank/DDBJ databases">
        <title>Cytophagaceae bacterium strain CAR-16.</title>
        <authorList>
            <person name="Chen W.-M."/>
        </authorList>
    </citation>
    <scope>NUCLEOTIDE SEQUENCE [LARGE SCALE GENOMIC DNA]</scope>
    <source>
        <strain evidence="3">CHR27</strain>
    </source>
</reference>
<evidence type="ECO:0000259" key="1">
    <source>
        <dbReference type="Pfam" id="PF00535"/>
    </source>
</evidence>